<evidence type="ECO:0000313" key="2">
    <source>
        <dbReference type="Proteomes" id="UP001266305"/>
    </source>
</evidence>
<comment type="caution">
    <text evidence="1">The sequence shown here is derived from an EMBL/GenBank/DDBJ whole genome shotgun (WGS) entry which is preliminary data.</text>
</comment>
<keyword evidence="2" id="KW-1185">Reference proteome</keyword>
<organism evidence="1 2">
    <name type="scientific">Saguinus oedipus</name>
    <name type="common">Cotton-top tamarin</name>
    <name type="synonym">Oedipomidas oedipus</name>
    <dbReference type="NCBI Taxonomy" id="9490"/>
    <lineage>
        <taxon>Eukaryota</taxon>
        <taxon>Metazoa</taxon>
        <taxon>Chordata</taxon>
        <taxon>Craniata</taxon>
        <taxon>Vertebrata</taxon>
        <taxon>Euteleostomi</taxon>
        <taxon>Mammalia</taxon>
        <taxon>Eutheria</taxon>
        <taxon>Euarchontoglires</taxon>
        <taxon>Primates</taxon>
        <taxon>Haplorrhini</taxon>
        <taxon>Platyrrhini</taxon>
        <taxon>Cebidae</taxon>
        <taxon>Callitrichinae</taxon>
        <taxon>Saguinus</taxon>
    </lineage>
</organism>
<dbReference type="Proteomes" id="UP001266305">
    <property type="component" value="Unassembled WGS sequence"/>
</dbReference>
<reference evidence="1 2" key="1">
    <citation type="submission" date="2023-05" db="EMBL/GenBank/DDBJ databases">
        <title>B98-5 Cell Line De Novo Hybrid Assembly: An Optical Mapping Approach.</title>
        <authorList>
            <person name="Kananen K."/>
            <person name="Auerbach J.A."/>
            <person name="Kautto E."/>
            <person name="Blachly J.S."/>
        </authorList>
    </citation>
    <scope>NUCLEOTIDE SEQUENCE [LARGE SCALE GENOMIC DNA]</scope>
    <source>
        <strain evidence="1">B95-8</strain>
        <tissue evidence="1">Cell line</tissue>
    </source>
</reference>
<gene>
    <name evidence="1" type="ORF">P7K49_022441</name>
</gene>
<name>A0ABQ9UX79_SAGOE</name>
<proteinExistence type="predicted"/>
<sequence>MGQRLERLTLLAKRGVCLPVSPCADEVIPQLQWEELELRLGYLGICYGLEAGEHILISHEEYESHSGFVHQEDSFPTAAEGAGADVAPCDLLKDGGWRAQIHCLREVSVS</sequence>
<dbReference type="EMBL" id="JASSZA010000010">
    <property type="protein sequence ID" value="KAK2101093.1"/>
    <property type="molecule type" value="Genomic_DNA"/>
</dbReference>
<evidence type="ECO:0000313" key="1">
    <source>
        <dbReference type="EMBL" id="KAK2101093.1"/>
    </source>
</evidence>
<protein>
    <submittedName>
        <fullName evidence="1">Uncharacterized protein</fullName>
    </submittedName>
</protein>
<accession>A0ABQ9UX79</accession>